<dbReference type="Proteomes" id="UP000029121">
    <property type="component" value="Unassembled WGS sequence"/>
</dbReference>
<gene>
    <name evidence="1" type="ORF">CARUB_v10012740mg</name>
</gene>
<organism evidence="1 2">
    <name type="scientific">Capsella rubella</name>
    <dbReference type="NCBI Taxonomy" id="81985"/>
    <lineage>
        <taxon>Eukaryota</taxon>
        <taxon>Viridiplantae</taxon>
        <taxon>Streptophyta</taxon>
        <taxon>Embryophyta</taxon>
        <taxon>Tracheophyta</taxon>
        <taxon>Spermatophyta</taxon>
        <taxon>Magnoliopsida</taxon>
        <taxon>eudicotyledons</taxon>
        <taxon>Gunneridae</taxon>
        <taxon>Pentapetalae</taxon>
        <taxon>rosids</taxon>
        <taxon>malvids</taxon>
        <taxon>Brassicales</taxon>
        <taxon>Brassicaceae</taxon>
        <taxon>Camelineae</taxon>
        <taxon>Capsella</taxon>
    </lineage>
</organism>
<sequence>MPLLLSAWEHTWWEFVLLSEWELTWWELVLLSEWEFIWWDGPTCKGIGAATGIEETNSLTVNLSSLWCRCDALGS</sequence>
<reference evidence="2" key="1">
    <citation type="journal article" date="2013" name="Nat. Genet.">
        <title>The Capsella rubella genome and the genomic consequences of rapid mating system evolution.</title>
        <authorList>
            <person name="Slotte T."/>
            <person name="Hazzouri K.M."/>
            <person name="Agren J.A."/>
            <person name="Koenig D."/>
            <person name="Maumus F."/>
            <person name="Guo Y.L."/>
            <person name="Steige K."/>
            <person name="Platts A.E."/>
            <person name="Escobar J.S."/>
            <person name="Newman L.K."/>
            <person name="Wang W."/>
            <person name="Mandakova T."/>
            <person name="Vello E."/>
            <person name="Smith L.M."/>
            <person name="Henz S.R."/>
            <person name="Steffen J."/>
            <person name="Takuno S."/>
            <person name="Brandvain Y."/>
            <person name="Coop G."/>
            <person name="Andolfatto P."/>
            <person name="Hu T.T."/>
            <person name="Blanchette M."/>
            <person name="Clark R.M."/>
            <person name="Quesneville H."/>
            <person name="Nordborg M."/>
            <person name="Gaut B.S."/>
            <person name="Lysak M.A."/>
            <person name="Jenkins J."/>
            <person name="Grimwood J."/>
            <person name="Chapman J."/>
            <person name="Prochnik S."/>
            <person name="Shu S."/>
            <person name="Rokhsar D."/>
            <person name="Schmutz J."/>
            <person name="Weigel D."/>
            <person name="Wright S.I."/>
        </authorList>
    </citation>
    <scope>NUCLEOTIDE SEQUENCE [LARGE SCALE GENOMIC DNA]</scope>
    <source>
        <strain evidence="2">cv. Monte Gargano</strain>
    </source>
</reference>
<evidence type="ECO:0000313" key="1">
    <source>
        <dbReference type="EMBL" id="EOA11972.1"/>
    </source>
</evidence>
<accession>R0ESI5</accession>
<proteinExistence type="predicted"/>
<keyword evidence="2" id="KW-1185">Reference proteome</keyword>
<dbReference type="EMBL" id="KB871046">
    <property type="protein sequence ID" value="EOA11972.1"/>
    <property type="molecule type" value="Genomic_DNA"/>
</dbReference>
<dbReference type="AlphaFoldDB" id="R0ESI5"/>
<evidence type="ECO:0000313" key="2">
    <source>
        <dbReference type="Proteomes" id="UP000029121"/>
    </source>
</evidence>
<protein>
    <submittedName>
        <fullName evidence="1">Uncharacterized protein</fullName>
    </submittedName>
</protein>
<name>R0ESI5_9BRAS</name>